<dbReference type="EMBL" id="CP050854">
    <property type="protein sequence ID" value="QTF09867.1"/>
    <property type="molecule type" value="Genomic_DNA"/>
</dbReference>
<dbReference type="RefSeq" id="WP_208228355.1">
    <property type="nucleotide sequence ID" value="NZ_CP050854.1"/>
</dbReference>
<name>A0ABX7UZ52_9GAMM</name>
<dbReference type="Proteomes" id="UP000671960">
    <property type="component" value="Chromosome"/>
</dbReference>
<gene>
    <name evidence="1" type="ORF">HC231_19515</name>
</gene>
<evidence type="ECO:0000313" key="2">
    <source>
        <dbReference type="Proteomes" id="UP000671960"/>
    </source>
</evidence>
<reference evidence="1 2" key="1">
    <citation type="submission" date="2020-03" db="EMBL/GenBank/DDBJ databases">
        <authorList>
            <person name="Bakhshi Ganjeh M."/>
        </authorList>
    </citation>
    <scope>NUCLEOTIDE SEQUENCE [LARGE SCALE GENOMIC DNA]</scope>
    <source>
        <strain evidence="2">Iran 50</strain>
    </source>
</reference>
<keyword evidence="2" id="KW-1185">Reference proteome</keyword>
<accession>A0ABX7UZ52</accession>
<proteinExistence type="predicted"/>
<evidence type="ECO:0000313" key="1">
    <source>
        <dbReference type="EMBL" id="QTF09867.1"/>
    </source>
</evidence>
<organism evidence="1 2">
    <name type="scientific">Brenneria izadpanahii</name>
    <dbReference type="NCBI Taxonomy" id="2722756"/>
    <lineage>
        <taxon>Bacteria</taxon>
        <taxon>Pseudomonadati</taxon>
        <taxon>Pseudomonadota</taxon>
        <taxon>Gammaproteobacteria</taxon>
        <taxon>Enterobacterales</taxon>
        <taxon>Pectobacteriaceae</taxon>
        <taxon>Brenneria</taxon>
    </lineage>
</organism>
<sequence length="163" mass="19253">MNIDNMTGILVFDNKLVLTPFITKKEIMEANNLDWEAWPSKGDSTISYRTIFDLKKNRDGDIYLIINFVRPNDMNATIGSWRFAPEKLLMGEQKKAEGKVTKRLREWFREKTNSDLPVYGAWGHIDTAYDPHNRTGTIFCNYRSSFRDEKDWKDYCKWNNIKI</sequence>
<protein>
    <submittedName>
        <fullName evidence="1">Uncharacterized protein</fullName>
    </submittedName>
</protein>